<dbReference type="EC" id="3.1.3.1" evidence="1"/>
<evidence type="ECO:0000256" key="2">
    <source>
        <dbReference type="ARBA" id="ARBA00022553"/>
    </source>
</evidence>
<evidence type="ECO:0000256" key="1">
    <source>
        <dbReference type="ARBA" id="ARBA00012647"/>
    </source>
</evidence>
<reference evidence="4 5" key="1">
    <citation type="submission" date="2019-08" db="EMBL/GenBank/DDBJ databases">
        <title>Whole genome of Aphis craccivora.</title>
        <authorList>
            <person name="Voronova N.V."/>
            <person name="Shulinski R.S."/>
            <person name="Bandarenka Y.V."/>
            <person name="Zhorov D.G."/>
            <person name="Warner D."/>
        </authorList>
    </citation>
    <scope>NUCLEOTIDE SEQUENCE [LARGE SCALE GENOMIC DNA]</scope>
    <source>
        <strain evidence="4">180601</strain>
        <tissue evidence="4">Whole Body</tissue>
    </source>
</reference>
<accession>A0A6G0VXW6</accession>
<evidence type="ECO:0000256" key="3">
    <source>
        <dbReference type="SAM" id="MobiDB-lite"/>
    </source>
</evidence>
<feature type="region of interest" description="Disordered" evidence="3">
    <location>
        <begin position="1"/>
        <end position="22"/>
    </location>
</feature>
<dbReference type="OrthoDB" id="5818554at2759"/>
<comment type="caution">
    <text evidence="4">The sequence shown here is derived from an EMBL/GenBank/DDBJ whole genome shotgun (WGS) entry which is preliminary data.</text>
</comment>
<protein>
    <recommendedName>
        <fullName evidence="1">alkaline phosphatase</fullName>
        <ecNumber evidence="1">3.1.3.1</ecNumber>
    </recommendedName>
</protein>
<dbReference type="Pfam" id="PF00245">
    <property type="entry name" value="Alk_phosphatase"/>
    <property type="match status" value="1"/>
</dbReference>
<evidence type="ECO:0000313" key="5">
    <source>
        <dbReference type="Proteomes" id="UP000478052"/>
    </source>
</evidence>
<dbReference type="InterPro" id="IPR001952">
    <property type="entry name" value="Alkaline_phosphatase"/>
</dbReference>
<sequence>MGGGKKSFEANSPPNPKETVEKSLCVRSDRRDLIHEWIDDKQSNNLSHQFLTNVHDIKSLDTEQTEYVLGIFANGTMPMEYTRNKKFLETPSLEMMTETAIKVISKNENGFFLMYSCA</sequence>
<dbReference type="AlphaFoldDB" id="A0A6G0VXW6"/>
<dbReference type="Gene3D" id="3.40.720.10">
    <property type="entry name" value="Alkaline Phosphatase, subunit A"/>
    <property type="match status" value="1"/>
</dbReference>
<dbReference type="EMBL" id="VUJU01011488">
    <property type="protein sequence ID" value="KAF0710901.1"/>
    <property type="molecule type" value="Genomic_DNA"/>
</dbReference>
<gene>
    <name evidence="4" type="ORF">FWK35_00036614</name>
</gene>
<keyword evidence="2" id="KW-0597">Phosphoprotein</keyword>
<organism evidence="4 5">
    <name type="scientific">Aphis craccivora</name>
    <name type="common">Cowpea aphid</name>
    <dbReference type="NCBI Taxonomy" id="307492"/>
    <lineage>
        <taxon>Eukaryota</taxon>
        <taxon>Metazoa</taxon>
        <taxon>Ecdysozoa</taxon>
        <taxon>Arthropoda</taxon>
        <taxon>Hexapoda</taxon>
        <taxon>Insecta</taxon>
        <taxon>Pterygota</taxon>
        <taxon>Neoptera</taxon>
        <taxon>Paraneoptera</taxon>
        <taxon>Hemiptera</taxon>
        <taxon>Sternorrhyncha</taxon>
        <taxon>Aphidomorpha</taxon>
        <taxon>Aphidoidea</taxon>
        <taxon>Aphididae</taxon>
        <taxon>Aphidini</taxon>
        <taxon>Aphis</taxon>
        <taxon>Aphis</taxon>
    </lineage>
</organism>
<dbReference type="PANTHER" id="PTHR11596:SF5">
    <property type="entry name" value="ALKALINE PHOSPHATASE"/>
    <property type="match status" value="1"/>
</dbReference>
<proteinExistence type="predicted"/>
<dbReference type="PANTHER" id="PTHR11596">
    <property type="entry name" value="ALKALINE PHOSPHATASE"/>
    <property type="match status" value="1"/>
</dbReference>
<dbReference type="InterPro" id="IPR017850">
    <property type="entry name" value="Alkaline_phosphatase_core_sf"/>
</dbReference>
<name>A0A6G0VXW6_APHCR</name>
<keyword evidence="5" id="KW-1185">Reference proteome</keyword>
<dbReference type="SUPFAM" id="SSF53649">
    <property type="entry name" value="Alkaline phosphatase-like"/>
    <property type="match status" value="1"/>
</dbReference>
<evidence type="ECO:0000313" key="4">
    <source>
        <dbReference type="EMBL" id="KAF0710901.1"/>
    </source>
</evidence>
<dbReference type="GO" id="GO:0004035">
    <property type="term" value="F:alkaline phosphatase activity"/>
    <property type="evidence" value="ECO:0007669"/>
    <property type="project" value="UniProtKB-EC"/>
</dbReference>
<dbReference type="Proteomes" id="UP000478052">
    <property type="component" value="Unassembled WGS sequence"/>
</dbReference>